<keyword evidence="14" id="KW-0479">Metal-binding</keyword>
<dbReference type="InterPro" id="IPR050515">
    <property type="entry name" value="Beta-lactam/transpept"/>
</dbReference>
<dbReference type="GO" id="GO:0006508">
    <property type="term" value="P:proteolysis"/>
    <property type="evidence" value="ECO:0007669"/>
    <property type="project" value="UniProtKB-KW"/>
</dbReference>
<evidence type="ECO:0000256" key="11">
    <source>
        <dbReference type="ARBA" id="ARBA00022989"/>
    </source>
</evidence>
<dbReference type="Proteomes" id="UP000036406">
    <property type="component" value="Chromosome"/>
</dbReference>
<dbReference type="NCBIfam" id="TIGR03423">
    <property type="entry name" value="pbp2_mrdA"/>
    <property type="match status" value="1"/>
</dbReference>
<evidence type="ECO:0000256" key="14">
    <source>
        <dbReference type="HAMAP-Rule" id="MF_02081"/>
    </source>
</evidence>
<organism evidence="17 18">
    <name type="scientific">Marinobacter psychrophilus</name>
    <dbReference type="NCBI Taxonomy" id="330734"/>
    <lineage>
        <taxon>Bacteria</taxon>
        <taxon>Pseudomonadati</taxon>
        <taxon>Pseudomonadota</taxon>
        <taxon>Gammaproteobacteria</taxon>
        <taxon>Pseudomonadales</taxon>
        <taxon>Marinobacteraceae</taxon>
        <taxon>Marinobacter</taxon>
    </lineage>
</organism>
<evidence type="ECO:0000256" key="8">
    <source>
        <dbReference type="ARBA" id="ARBA00022801"/>
    </source>
</evidence>
<keyword evidence="18" id="KW-1185">Reference proteome</keyword>
<keyword evidence="13 14" id="KW-0961">Cell wall biogenesis/degradation</keyword>
<name>A0A0H4HYF6_9GAMM</name>
<sequence>MPWGEFKNIAAERRLFQRRTLVMLIFVMLLTGALIARLYQLQVVEHEIYTTLSDKNRVQVQSVPPPRGLVYDRNRVLLAENRPVFSVTLVPERITDMSATLARLQTILSISNEDLERFQRRLEERRRPFQELPLRYDLNEDEIARLAVLRHELPGVEVQAELVRYYPHSEFTAHALGFVGRINQSELQRIDPVNYAGTNYIGKSGVERFYEQMLHGKVGYQHVETNARGRTLRVLERQNPVPGENIQLHLDLRLQKLAYKLLDGRRGAIVAIEPATGGILALASVPGFDANQFVTGISVEDYRELSESRDKPLFNRALRGQYPPGSTLKPMLAIAALDSGATTRNRRIWDPGYFQFNSSGRRYRDWKRSGHGWVDLNLAMAQSCDVYFYEIAVDMGVDTIHHYLSRFGFGEDAALDVAGALSGLLPSKEWKQGARQEPWYPGDTVNLGIGQGFMLATPLQLATATALIADRGYWVEPRLLKSVDGNNDLTSFLPEQNHAPLTLKNPDDWEFVVEAMADVMHGARGTARASGANASYRMAGKTGTAQVFSLAEDEEYNEEEVKERLRDHAMFVGFAPVDNPQIAVSVIVENGGGGSSTAAPVARALFDAWLLEFGEGGGDREGSAAADIANVESPR</sequence>
<evidence type="ECO:0000256" key="10">
    <source>
        <dbReference type="ARBA" id="ARBA00022984"/>
    </source>
</evidence>
<dbReference type="GO" id="GO:0009002">
    <property type="term" value="F:serine-type D-Ala-D-Ala carboxypeptidase activity"/>
    <property type="evidence" value="ECO:0007669"/>
    <property type="project" value="UniProtKB-UniRule"/>
</dbReference>
<keyword evidence="12 14" id="KW-0472">Membrane</keyword>
<dbReference type="InterPro" id="IPR012338">
    <property type="entry name" value="Beta-lactam/transpept-like"/>
</dbReference>
<dbReference type="InterPro" id="IPR001460">
    <property type="entry name" value="PCN-bd_Tpept"/>
</dbReference>
<dbReference type="RefSeq" id="WP_048384447.1">
    <property type="nucleotide sequence ID" value="NZ_CP011494.1"/>
</dbReference>
<evidence type="ECO:0000259" key="15">
    <source>
        <dbReference type="Pfam" id="PF00905"/>
    </source>
</evidence>
<evidence type="ECO:0000256" key="7">
    <source>
        <dbReference type="ARBA" id="ARBA00022692"/>
    </source>
</evidence>
<dbReference type="SUPFAM" id="SSF56601">
    <property type="entry name" value="beta-lactamase/transpeptidase-like"/>
    <property type="match status" value="1"/>
</dbReference>
<dbReference type="SUPFAM" id="SSF56519">
    <property type="entry name" value="Penicillin binding protein dimerisation domain"/>
    <property type="match status" value="1"/>
</dbReference>
<dbReference type="Pfam" id="PF00905">
    <property type="entry name" value="Transpeptidase"/>
    <property type="match status" value="1"/>
</dbReference>
<keyword evidence="3 14" id="KW-1003">Cell membrane</keyword>
<comment type="cofactor">
    <cofactor evidence="14">
        <name>Zn(2+)</name>
        <dbReference type="ChEBI" id="CHEBI:29105"/>
    </cofactor>
    <text evidence="14">Binds one Zn(2+) ion per subunit.</text>
</comment>
<keyword evidence="4 14" id="KW-0997">Cell inner membrane</keyword>
<comment type="similarity">
    <text evidence="14">Belongs to the transpeptidase family. MrdA subfamily.</text>
</comment>
<evidence type="ECO:0000259" key="16">
    <source>
        <dbReference type="Pfam" id="PF03717"/>
    </source>
</evidence>
<dbReference type="Pfam" id="PF03717">
    <property type="entry name" value="PBP_dimer"/>
    <property type="match status" value="1"/>
</dbReference>
<dbReference type="EC" id="3.4.16.4" evidence="14"/>
<dbReference type="UniPathway" id="UPA00219"/>
<comment type="pathway">
    <text evidence="14">Cell wall biogenesis; peptidoglycan biosynthesis.</text>
</comment>
<evidence type="ECO:0000256" key="3">
    <source>
        <dbReference type="ARBA" id="ARBA00022475"/>
    </source>
</evidence>
<keyword evidence="6 14" id="KW-0645">Protease</keyword>
<dbReference type="Gene3D" id="3.40.710.10">
    <property type="entry name" value="DD-peptidase/beta-lactamase superfamily"/>
    <property type="match status" value="1"/>
</dbReference>
<feature type="domain" description="Penicillin-binding protein dimerisation" evidence="16">
    <location>
        <begin position="63"/>
        <end position="234"/>
    </location>
</feature>
<evidence type="ECO:0000256" key="9">
    <source>
        <dbReference type="ARBA" id="ARBA00022960"/>
    </source>
</evidence>
<proteinExistence type="inferred from homology"/>
<evidence type="ECO:0000256" key="5">
    <source>
        <dbReference type="ARBA" id="ARBA00022645"/>
    </source>
</evidence>
<dbReference type="KEGG" id="mpq:ABA45_04220"/>
<dbReference type="GO" id="GO:0008270">
    <property type="term" value="F:zinc ion binding"/>
    <property type="evidence" value="ECO:0007669"/>
    <property type="project" value="UniProtKB-UniRule"/>
</dbReference>
<feature type="domain" description="Penicillin-binding protein transpeptidase" evidence="15">
    <location>
        <begin position="267"/>
        <end position="606"/>
    </location>
</feature>
<protein>
    <recommendedName>
        <fullName evidence="14">Peptidoglycan D,D-transpeptidase MrdA</fullName>
        <ecNumber evidence="14">3.4.16.4</ecNumber>
    </recommendedName>
    <alternativeName>
        <fullName evidence="14">Penicillin-binding protein 2</fullName>
        <shortName evidence="14">PBP-2</shortName>
    </alternativeName>
</protein>
<dbReference type="GO" id="GO:0009252">
    <property type="term" value="P:peptidoglycan biosynthetic process"/>
    <property type="evidence" value="ECO:0007669"/>
    <property type="project" value="UniProtKB-UniRule"/>
</dbReference>
<dbReference type="Gene3D" id="3.30.1390.30">
    <property type="entry name" value="Penicillin-binding protein 2a, domain 3"/>
    <property type="match status" value="1"/>
</dbReference>
<reference evidence="17 18" key="1">
    <citation type="submission" date="2015-05" db="EMBL/GenBank/DDBJ databases">
        <title>Complete genome of Marinobacter psychrophilus strain 20041T isolated from sea-ice of the Canadian Basin.</title>
        <authorList>
            <person name="Song L."/>
            <person name="Ren L."/>
            <person name="Yu Y."/>
            <person name="Wang X."/>
        </authorList>
    </citation>
    <scope>NUCLEOTIDE SEQUENCE [LARGE SCALE GENOMIC DNA]</scope>
    <source>
        <strain evidence="17 18">20041</strain>
    </source>
</reference>
<dbReference type="PANTHER" id="PTHR30627">
    <property type="entry name" value="PEPTIDOGLYCAN D,D-TRANSPEPTIDASE"/>
    <property type="match status" value="1"/>
</dbReference>
<dbReference type="InterPro" id="IPR005311">
    <property type="entry name" value="PBP_dimer"/>
</dbReference>
<dbReference type="InterPro" id="IPR036138">
    <property type="entry name" value="PBP_dimer_sf"/>
</dbReference>
<evidence type="ECO:0000256" key="4">
    <source>
        <dbReference type="ARBA" id="ARBA00022519"/>
    </source>
</evidence>
<feature type="binding site" evidence="14">
    <location>
        <position position="371"/>
    </location>
    <ligand>
        <name>Zn(2+)</name>
        <dbReference type="ChEBI" id="CHEBI:29105"/>
    </ligand>
</feature>
<accession>A0A0H4HYF6</accession>
<dbReference type="GO" id="GO:0071972">
    <property type="term" value="F:peptidoglycan L,D-transpeptidase activity"/>
    <property type="evidence" value="ECO:0007669"/>
    <property type="project" value="TreeGrafter"/>
</dbReference>
<feature type="active site" description="Acyl-ester intermediate" evidence="14">
    <location>
        <position position="326"/>
    </location>
</feature>
<dbReference type="PANTHER" id="PTHR30627:SF2">
    <property type="entry name" value="PEPTIDOGLYCAN D,D-TRANSPEPTIDASE MRDA"/>
    <property type="match status" value="1"/>
</dbReference>
<dbReference type="AlphaFoldDB" id="A0A0H4HYF6"/>
<dbReference type="PATRIC" id="fig|330734.3.peg.902"/>
<evidence type="ECO:0000256" key="6">
    <source>
        <dbReference type="ARBA" id="ARBA00022670"/>
    </source>
</evidence>
<feature type="binding site" evidence="14">
    <location>
        <position position="365"/>
    </location>
    <ligand>
        <name>Zn(2+)</name>
        <dbReference type="ChEBI" id="CHEBI:29105"/>
    </ligand>
</feature>
<feature type="transmembrane region" description="Helical" evidence="14">
    <location>
        <begin position="21"/>
        <end position="39"/>
    </location>
</feature>
<keyword evidence="11 14" id="KW-1133">Transmembrane helix</keyword>
<keyword evidence="14" id="KW-0862">Zinc</keyword>
<evidence type="ECO:0000313" key="17">
    <source>
        <dbReference type="EMBL" id="AKO51726.1"/>
    </source>
</evidence>
<feature type="binding site" evidence="14">
    <location>
        <position position="350"/>
    </location>
    <ligand>
        <name>Zn(2+)</name>
        <dbReference type="ChEBI" id="CHEBI:29105"/>
    </ligand>
</feature>
<evidence type="ECO:0000256" key="12">
    <source>
        <dbReference type="ARBA" id="ARBA00023136"/>
    </source>
</evidence>
<dbReference type="HAMAP" id="MF_02081">
    <property type="entry name" value="MrdA_transpept"/>
    <property type="match status" value="1"/>
</dbReference>
<gene>
    <name evidence="14" type="primary">mrdA</name>
    <name evidence="17" type="ORF">ABA45_04220</name>
</gene>
<comment type="subcellular location">
    <subcellularLocation>
        <location evidence="14">Cell inner membrane</location>
        <topology evidence="14">Single-pass membrane protein</topology>
    </subcellularLocation>
    <subcellularLocation>
        <location evidence="2">Cell membrane</location>
    </subcellularLocation>
    <subcellularLocation>
        <location evidence="1">Membrane</location>
        <topology evidence="1">Single-pass membrane protein</topology>
    </subcellularLocation>
</comment>
<keyword evidence="10 14" id="KW-0573">Peptidoglycan synthesis</keyword>
<dbReference type="InterPro" id="IPR017790">
    <property type="entry name" value="Penicillin-binding_protein_2"/>
</dbReference>
<dbReference type="GO" id="GO:0008360">
    <property type="term" value="P:regulation of cell shape"/>
    <property type="evidence" value="ECO:0007669"/>
    <property type="project" value="UniProtKB-KW"/>
</dbReference>
<comment type="function">
    <text evidence="14">Catalyzes cross-linking of the peptidoglycan cell wall.</text>
</comment>
<feature type="binding site" evidence="14">
    <location>
        <position position="384"/>
    </location>
    <ligand>
        <name>Zn(2+)</name>
        <dbReference type="ChEBI" id="CHEBI:29105"/>
    </ligand>
</feature>
<dbReference type="GO" id="GO:0005886">
    <property type="term" value="C:plasma membrane"/>
    <property type="evidence" value="ECO:0007669"/>
    <property type="project" value="UniProtKB-SubCell"/>
</dbReference>
<evidence type="ECO:0000313" key="18">
    <source>
        <dbReference type="Proteomes" id="UP000036406"/>
    </source>
</evidence>
<dbReference type="GO" id="GO:0008658">
    <property type="term" value="F:penicillin binding"/>
    <property type="evidence" value="ECO:0007669"/>
    <property type="project" value="UniProtKB-UniRule"/>
</dbReference>
<dbReference type="GO" id="GO:0071555">
    <property type="term" value="P:cell wall organization"/>
    <property type="evidence" value="ECO:0007669"/>
    <property type="project" value="UniProtKB-KW"/>
</dbReference>
<dbReference type="EMBL" id="CP011494">
    <property type="protein sequence ID" value="AKO51726.1"/>
    <property type="molecule type" value="Genomic_DNA"/>
</dbReference>
<comment type="catalytic activity">
    <reaction evidence="14">
        <text>Preferential cleavage: (Ac)2-L-Lys-D-Ala-|-D-Ala. Also transpeptidation of peptidyl-alanyl moieties that are N-acyl substituents of D-alanine.</text>
        <dbReference type="EC" id="3.4.16.4"/>
    </reaction>
</comment>
<evidence type="ECO:0000256" key="2">
    <source>
        <dbReference type="ARBA" id="ARBA00004236"/>
    </source>
</evidence>
<keyword evidence="9 14" id="KW-0133">Cell shape</keyword>
<evidence type="ECO:0000256" key="13">
    <source>
        <dbReference type="ARBA" id="ARBA00023316"/>
    </source>
</evidence>
<keyword evidence="8 14" id="KW-0378">Hydrolase</keyword>
<dbReference type="STRING" id="330734.ABA45_04220"/>
<dbReference type="Gene3D" id="3.90.1310.10">
    <property type="entry name" value="Penicillin-binding protein 2a (Domain 2)"/>
    <property type="match status" value="1"/>
</dbReference>
<evidence type="ECO:0000256" key="1">
    <source>
        <dbReference type="ARBA" id="ARBA00004167"/>
    </source>
</evidence>
<keyword evidence="7 14" id="KW-0812">Transmembrane</keyword>
<keyword evidence="5 14" id="KW-0121">Carboxypeptidase</keyword>